<dbReference type="EMBL" id="CP020814">
    <property type="protein sequence ID" value="ARK29916.1"/>
    <property type="molecule type" value="Genomic_DNA"/>
</dbReference>
<dbReference type="Proteomes" id="UP000193006">
    <property type="component" value="Chromosome"/>
</dbReference>
<gene>
    <name evidence="3" type="primary">capA_1</name>
    <name evidence="3" type="ORF">BkAM31D_08590</name>
</gene>
<dbReference type="InterPro" id="IPR019079">
    <property type="entry name" value="Capsule_synth_CapA"/>
</dbReference>
<evidence type="ECO:0000313" key="3">
    <source>
        <dbReference type="EMBL" id="ARK29916.1"/>
    </source>
</evidence>
<feature type="domain" description="Capsule synthesis protein CapA" evidence="2">
    <location>
        <begin position="5"/>
        <end position="257"/>
    </location>
</feature>
<dbReference type="SUPFAM" id="SSF56300">
    <property type="entry name" value="Metallo-dependent phosphatases"/>
    <property type="match status" value="1"/>
</dbReference>
<sequence>MSKISLLNVADIILASNSEPLFSDVKPILLTGDVVVGQLEVPYTTRHPNAVSLDRPPNSLRALKNCGFDMVTLAGNHLMDAGIEGLEDTTQWLRDHDIKYVGAGMNIQEAKQPSIIERKGTKIGYLNYNCVGPEETWARPDRPGCAFVKIITHYELDHATPGGPPSVYTWAEKSTLESMKTDIHRLRENCDVLVVSLHKGLGHTPAKIADYEKEVSYAAIDAGADLIVGHHAHILRGIEFYKGKPIFHGLCNFVAYAPILAAKSNDAWAKRRRELFGFEPDPEYPTYPFHPDAIYTMIAQCEIENGKITEVSYVPLIVDQESRPLVMRRDTDGQRVFDYVERITREAELNARYEWAEDKILVFENPNGRSD</sequence>
<dbReference type="InterPro" id="IPR052169">
    <property type="entry name" value="CW_Biosynth-Accessory"/>
</dbReference>
<dbReference type="Gene3D" id="3.60.21.10">
    <property type="match status" value="1"/>
</dbReference>
<evidence type="ECO:0000313" key="4">
    <source>
        <dbReference type="Proteomes" id="UP000193006"/>
    </source>
</evidence>
<dbReference type="PANTHER" id="PTHR33393:SF11">
    <property type="entry name" value="POLYGLUTAMINE SYNTHESIS ACCESSORY PROTEIN RV0574C-RELATED"/>
    <property type="match status" value="1"/>
</dbReference>
<name>A0A1X9M941_9BACI</name>
<dbReference type="KEGG" id="bkw:BkAM31D_08590"/>
<evidence type="ECO:0000259" key="2">
    <source>
        <dbReference type="SMART" id="SM00854"/>
    </source>
</evidence>
<dbReference type="InterPro" id="IPR029052">
    <property type="entry name" value="Metallo-depent_PP-like"/>
</dbReference>
<dbReference type="CDD" id="cd07381">
    <property type="entry name" value="MPP_CapA"/>
    <property type="match status" value="1"/>
</dbReference>
<dbReference type="SMART" id="SM00854">
    <property type="entry name" value="PGA_cap"/>
    <property type="match status" value="1"/>
</dbReference>
<proteinExistence type="inferred from homology"/>
<organism evidence="3 4">
    <name type="scientific">Halalkalibacter krulwichiae</name>
    <dbReference type="NCBI Taxonomy" id="199441"/>
    <lineage>
        <taxon>Bacteria</taxon>
        <taxon>Bacillati</taxon>
        <taxon>Bacillota</taxon>
        <taxon>Bacilli</taxon>
        <taxon>Bacillales</taxon>
        <taxon>Bacillaceae</taxon>
        <taxon>Halalkalibacter</taxon>
    </lineage>
</organism>
<dbReference type="Pfam" id="PF09587">
    <property type="entry name" value="PGA_cap"/>
    <property type="match status" value="1"/>
</dbReference>
<dbReference type="STRING" id="199441.BkAM31D_08590"/>
<dbReference type="AlphaFoldDB" id="A0A1X9M941"/>
<dbReference type="PANTHER" id="PTHR33393">
    <property type="entry name" value="POLYGLUTAMINE SYNTHESIS ACCESSORY PROTEIN RV0574C-RELATED"/>
    <property type="match status" value="1"/>
</dbReference>
<accession>A0A1X9M941</accession>
<reference evidence="3 4" key="1">
    <citation type="submission" date="2017-04" db="EMBL/GenBank/DDBJ databases">
        <title>Bacillus krulwichiae AM31D Genome sequencing and assembly.</title>
        <authorList>
            <person name="Krulwich T.A."/>
            <person name="Anastor L."/>
            <person name="Ehrlich R."/>
            <person name="Ehrlich G.D."/>
            <person name="Janto B."/>
        </authorList>
    </citation>
    <scope>NUCLEOTIDE SEQUENCE [LARGE SCALE GENOMIC DNA]</scope>
    <source>
        <strain evidence="3 4">AM31D</strain>
    </source>
</reference>
<protein>
    <submittedName>
        <fullName evidence="3">Capsule biosynthesis protein CapA</fullName>
    </submittedName>
</protein>
<keyword evidence="4" id="KW-1185">Reference proteome</keyword>
<evidence type="ECO:0000256" key="1">
    <source>
        <dbReference type="ARBA" id="ARBA00005662"/>
    </source>
</evidence>
<comment type="similarity">
    <text evidence="1">Belongs to the CapA family.</text>
</comment>
<dbReference type="RefSeq" id="WP_066152228.1">
    <property type="nucleotide sequence ID" value="NZ_CP020814.1"/>
</dbReference>